<feature type="compositionally biased region" description="Polar residues" evidence="1">
    <location>
        <begin position="1"/>
        <end position="15"/>
    </location>
</feature>
<organism evidence="2 3">
    <name type="scientific">Tulasnella calospora MUT 4182</name>
    <dbReference type="NCBI Taxonomy" id="1051891"/>
    <lineage>
        <taxon>Eukaryota</taxon>
        <taxon>Fungi</taxon>
        <taxon>Dikarya</taxon>
        <taxon>Basidiomycota</taxon>
        <taxon>Agaricomycotina</taxon>
        <taxon>Agaricomycetes</taxon>
        <taxon>Cantharellales</taxon>
        <taxon>Tulasnellaceae</taxon>
        <taxon>Tulasnella</taxon>
    </lineage>
</organism>
<gene>
    <name evidence="2" type="ORF">M407DRAFT_243065</name>
</gene>
<reference evidence="2 3" key="1">
    <citation type="submission" date="2014-04" db="EMBL/GenBank/DDBJ databases">
        <authorList>
            <consortium name="DOE Joint Genome Institute"/>
            <person name="Kuo A."/>
            <person name="Girlanda M."/>
            <person name="Perotto S."/>
            <person name="Kohler A."/>
            <person name="Nagy L.G."/>
            <person name="Floudas D."/>
            <person name="Copeland A."/>
            <person name="Barry K.W."/>
            <person name="Cichocki N."/>
            <person name="Veneault-Fourrey C."/>
            <person name="LaButti K."/>
            <person name="Lindquist E.A."/>
            <person name="Lipzen A."/>
            <person name="Lundell T."/>
            <person name="Morin E."/>
            <person name="Murat C."/>
            <person name="Sun H."/>
            <person name="Tunlid A."/>
            <person name="Henrissat B."/>
            <person name="Grigoriev I.V."/>
            <person name="Hibbett D.S."/>
            <person name="Martin F."/>
            <person name="Nordberg H.P."/>
            <person name="Cantor M.N."/>
            <person name="Hua S.X."/>
        </authorList>
    </citation>
    <scope>NUCLEOTIDE SEQUENCE [LARGE SCALE GENOMIC DNA]</scope>
    <source>
        <strain evidence="2 3">MUT 4182</strain>
    </source>
</reference>
<proteinExistence type="predicted"/>
<dbReference type="HOGENOM" id="CLU_102039_0_0_1"/>
<dbReference type="EMBL" id="KN822996">
    <property type="protein sequence ID" value="KIO28259.1"/>
    <property type="molecule type" value="Genomic_DNA"/>
</dbReference>
<dbReference type="AlphaFoldDB" id="A0A0C3QMU4"/>
<evidence type="ECO:0000313" key="2">
    <source>
        <dbReference type="EMBL" id="KIO28259.1"/>
    </source>
</evidence>
<evidence type="ECO:0000256" key="1">
    <source>
        <dbReference type="SAM" id="MobiDB-lite"/>
    </source>
</evidence>
<dbReference type="OrthoDB" id="5370359at2759"/>
<dbReference type="Proteomes" id="UP000054248">
    <property type="component" value="Unassembled WGS sequence"/>
</dbReference>
<name>A0A0C3QMU4_9AGAM</name>
<evidence type="ECO:0000313" key="3">
    <source>
        <dbReference type="Proteomes" id="UP000054248"/>
    </source>
</evidence>
<keyword evidence="3" id="KW-1185">Reference proteome</keyword>
<reference evidence="3" key="2">
    <citation type="submission" date="2015-01" db="EMBL/GenBank/DDBJ databases">
        <title>Evolutionary Origins and Diversification of the Mycorrhizal Mutualists.</title>
        <authorList>
            <consortium name="DOE Joint Genome Institute"/>
            <consortium name="Mycorrhizal Genomics Consortium"/>
            <person name="Kohler A."/>
            <person name="Kuo A."/>
            <person name="Nagy L.G."/>
            <person name="Floudas D."/>
            <person name="Copeland A."/>
            <person name="Barry K.W."/>
            <person name="Cichocki N."/>
            <person name="Veneault-Fourrey C."/>
            <person name="LaButti K."/>
            <person name="Lindquist E.A."/>
            <person name="Lipzen A."/>
            <person name="Lundell T."/>
            <person name="Morin E."/>
            <person name="Murat C."/>
            <person name="Riley R."/>
            <person name="Ohm R."/>
            <person name="Sun H."/>
            <person name="Tunlid A."/>
            <person name="Henrissat B."/>
            <person name="Grigoriev I.V."/>
            <person name="Hibbett D.S."/>
            <person name="Martin F."/>
        </authorList>
    </citation>
    <scope>NUCLEOTIDE SEQUENCE [LARGE SCALE GENOMIC DNA]</scope>
    <source>
        <strain evidence="3">MUT 4182</strain>
    </source>
</reference>
<protein>
    <submittedName>
        <fullName evidence="2">Uncharacterized protein</fullName>
    </submittedName>
</protein>
<feature type="region of interest" description="Disordered" evidence="1">
    <location>
        <begin position="1"/>
        <end position="63"/>
    </location>
</feature>
<sequence>MDFTTSTYPLQQQQLFPGGSSTSKSAAKRKSDASIGNDDDDYAPVSKPATKKPRASKAKAVADPHAQAKQLVQAIITNPNGFVVPSDQAAMRAQLVLIAQYASALSVGDAAGAAGTRIVKAMSEDELEAAAAKLAKAALSQIRKQMVWKPSCKGGSAKWMYEGVAPDPAVFQRFMQLPEPAKYKAAKITLEQLYDILDTGYIETSIRYGSLRITSPNVNVKWNKDSGEFSLSGTYGL</sequence>
<accession>A0A0C3QMU4</accession>